<reference evidence="2" key="1">
    <citation type="submission" date="2020-01" db="EMBL/GenBank/DDBJ databases">
        <authorList>
            <person name="Rat A."/>
        </authorList>
    </citation>
    <scope>NUCLEOTIDE SEQUENCE</scope>
    <source>
        <strain evidence="2">LMG 28251</strain>
    </source>
</reference>
<dbReference type="InterPro" id="IPR052716">
    <property type="entry name" value="MOSC_domain"/>
</dbReference>
<dbReference type="EMBL" id="JAAEDH010000001">
    <property type="protein sequence ID" value="MBR0653745.1"/>
    <property type="molecule type" value="Genomic_DNA"/>
</dbReference>
<name>A0AAF1KHS1_9PROT</name>
<keyword evidence="3" id="KW-1185">Reference proteome</keyword>
<sequence>MQAIVAAVAVSPAHGFSKPVHPSIRLVAGWGVAGDAHSGALVKHRSRVAKNPAQPNLRQVHLIHAELLDALDLEPGAVGENVALRGVDLLGLPEGALLGLGETAVVRVTGLRNPCRQLDKYRPGLMASMLGRDADGGLVRKAGVMAVVVTGGDVRPGDAVRVTLPEGEHRRLMPV</sequence>
<comment type="caution">
    <text evidence="2">The sequence shown here is derived from an EMBL/GenBank/DDBJ whole genome shotgun (WGS) entry which is preliminary data.</text>
</comment>
<protein>
    <submittedName>
        <fullName evidence="2">MOSC domain-containing protein</fullName>
    </submittedName>
</protein>
<dbReference type="PROSITE" id="PS51340">
    <property type="entry name" value="MOSC"/>
    <property type="match status" value="1"/>
</dbReference>
<evidence type="ECO:0000313" key="2">
    <source>
        <dbReference type="EMBL" id="MBR0653745.1"/>
    </source>
</evidence>
<dbReference type="RefSeq" id="WP_211872434.1">
    <property type="nucleotide sequence ID" value="NZ_JAAEDH010000001.1"/>
</dbReference>
<proteinExistence type="predicted"/>
<evidence type="ECO:0000313" key="3">
    <source>
        <dbReference type="Proteomes" id="UP001196068"/>
    </source>
</evidence>
<accession>A0AAF1KHS1</accession>
<dbReference type="PANTHER" id="PTHR36930">
    <property type="entry name" value="METAL-SULFUR CLUSTER BIOSYNTHESIS PROTEINS YUAD-RELATED"/>
    <property type="match status" value="1"/>
</dbReference>
<dbReference type="InterPro" id="IPR011037">
    <property type="entry name" value="Pyrv_Knase-like_insert_dom_sf"/>
</dbReference>
<reference evidence="2" key="2">
    <citation type="journal article" date="2021" name="Syst. Appl. Microbiol.">
        <title>Roseomonas hellenica sp. nov., isolated from roots of wild-growing Alkanna tinctoria.</title>
        <authorList>
            <person name="Rat A."/>
            <person name="Naranjo H.D."/>
            <person name="Lebbe L."/>
            <person name="Cnockaert M."/>
            <person name="Krigas N."/>
            <person name="Grigoriadou K."/>
            <person name="Maloupa E."/>
            <person name="Willems A."/>
        </authorList>
    </citation>
    <scope>NUCLEOTIDE SEQUENCE</scope>
    <source>
        <strain evidence="2">LMG 28251</strain>
    </source>
</reference>
<feature type="domain" description="MOSC" evidence="1">
    <location>
        <begin position="18"/>
        <end position="163"/>
    </location>
</feature>
<dbReference type="InterPro" id="IPR005302">
    <property type="entry name" value="MoCF_Sase_C"/>
</dbReference>
<dbReference type="GO" id="GO:0030151">
    <property type="term" value="F:molybdenum ion binding"/>
    <property type="evidence" value="ECO:0007669"/>
    <property type="project" value="InterPro"/>
</dbReference>
<evidence type="ECO:0000259" key="1">
    <source>
        <dbReference type="PROSITE" id="PS51340"/>
    </source>
</evidence>
<dbReference type="SUPFAM" id="SSF50800">
    <property type="entry name" value="PK beta-barrel domain-like"/>
    <property type="match status" value="1"/>
</dbReference>
<dbReference type="Gene3D" id="2.40.33.20">
    <property type="entry name" value="PK beta-barrel domain-like"/>
    <property type="match status" value="1"/>
</dbReference>
<dbReference type="AlphaFoldDB" id="A0AAF1KHS1"/>
<dbReference type="PANTHER" id="PTHR36930:SF1">
    <property type="entry name" value="MOSC DOMAIN-CONTAINING PROTEIN"/>
    <property type="match status" value="1"/>
</dbReference>
<dbReference type="Pfam" id="PF03473">
    <property type="entry name" value="MOSC"/>
    <property type="match status" value="1"/>
</dbReference>
<dbReference type="Proteomes" id="UP001196068">
    <property type="component" value="Unassembled WGS sequence"/>
</dbReference>
<dbReference type="GO" id="GO:0003824">
    <property type="term" value="F:catalytic activity"/>
    <property type="evidence" value="ECO:0007669"/>
    <property type="project" value="InterPro"/>
</dbReference>
<gene>
    <name evidence="2" type="ORF">GXW79_01495</name>
</gene>
<dbReference type="GO" id="GO:0030170">
    <property type="term" value="F:pyridoxal phosphate binding"/>
    <property type="evidence" value="ECO:0007669"/>
    <property type="project" value="InterPro"/>
</dbReference>
<organism evidence="2 3">
    <name type="scientific">Plastoroseomonas arctica</name>
    <dbReference type="NCBI Taxonomy" id="1509237"/>
    <lineage>
        <taxon>Bacteria</taxon>
        <taxon>Pseudomonadati</taxon>
        <taxon>Pseudomonadota</taxon>
        <taxon>Alphaproteobacteria</taxon>
        <taxon>Acetobacterales</taxon>
        <taxon>Acetobacteraceae</taxon>
        <taxon>Plastoroseomonas</taxon>
    </lineage>
</organism>